<evidence type="ECO:0000256" key="5">
    <source>
        <dbReference type="SAM" id="MobiDB-lite"/>
    </source>
</evidence>
<evidence type="ECO:0000256" key="6">
    <source>
        <dbReference type="SAM" id="Phobius"/>
    </source>
</evidence>
<proteinExistence type="predicted"/>
<dbReference type="PANTHER" id="PTHR16201">
    <property type="entry name" value="SEVEN TRANSMEMBRANE PROTEIN 1-RELATED"/>
    <property type="match status" value="1"/>
</dbReference>
<evidence type="ECO:0000256" key="1">
    <source>
        <dbReference type="ARBA" id="ARBA00004141"/>
    </source>
</evidence>
<reference evidence="7 8" key="1">
    <citation type="submission" date="2024-04" db="EMBL/GenBank/DDBJ databases">
        <title>Tritrichomonas musculus Genome.</title>
        <authorList>
            <person name="Alves-Ferreira E."/>
            <person name="Grigg M."/>
            <person name="Lorenzi H."/>
            <person name="Galac M."/>
        </authorList>
    </citation>
    <scope>NUCLEOTIDE SEQUENCE [LARGE SCALE GENOMIC DNA]</scope>
    <source>
        <strain evidence="7 8">EAF2021</strain>
    </source>
</reference>
<feature type="transmembrane region" description="Helical" evidence="6">
    <location>
        <begin position="60"/>
        <end position="83"/>
    </location>
</feature>
<accession>A0ABR2KDV6</accession>
<dbReference type="SMART" id="SM00679">
    <property type="entry name" value="CTNS"/>
    <property type="match status" value="2"/>
</dbReference>
<keyword evidence="3 6" id="KW-1133">Transmembrane helix</keyword>
<sequence>MCDPGAIKWIESAFGECVVTARDKWSFGIGMVSNLMWVVSSAPQIYQNCKTKRVDGQSPFLFSLLETGNILSLIGIIITHGLLTQIITAFLYAFLDGIMFTQFIYYRYCRKNRKDKSEDQADEKISEDDDDGPNTQNVTETESDYNANGSNGSSHVGGLAAGLLIAAAEAKVDYKAPYVKDQLVGSLFGWISGCVYIGSRIPQVIQNFKNHKVIDLSPIYVSFAIFGNTTYFLSVIIKSTERNYMWKQTPFLFGALGPLSCDVLFLFQMCFLGLQTGPTKETEDTDSDERRLNEL</sequence>
<feature type="region of interest" description="Disordered" evidence="5">
    <location>
        <begin position="117"/>
        <end position="149"/>
    </location>
</feature>
<comment type="subcellular location">
    <subcellularLocation>
        <location evidence="1">Membrane</location>
        <topology evidence="1">Multi-pass membrane protein</topology>
    </subcellularLocation>
</comment>
<evidence type="ECO:0000313" key="7">
    <source>
        <dbReference type="EMBL" id="KAK8889320.1"/>
    </source>
</evidence>
<comment type="caution">
    <text evidence="7">The sequence shown here is derived from an EMBL/GenBank/DDBJ whole genome shotgun (WGS) entry which is preliminary data.</text>
</comment>
<keyword evidence="2 6" id="KW-0812">Transmembrane</keyword>
<dbReference type="InterPro" id="IPR051415">
    <property type="entry name" value="LAAT-1"/>
</dbReference>
<feature type="transmembrane region" description="Helical" evidence="6">
    <location>
        <begin position="249"/>
        <end position="274"/>
    </location>
</feature>
<dbReference type="Gene3D" id="1.20.1280.290">
    <property type="match status" value="2"/>
</dbReference>
<feature type="compositionally biased region" description="Polar residues" evidence="5">
    <location>
        <begin position="133"/>
        <end position="149"/>
    </location>
</feature>
<evidence type="ECO:0000256" key="4">
    <source>
        <dbReference type="ARBA" id="ARBA00023136"/>
    </source>
</evidence>
<keyword evidence="8" id="KW-1185">Reference proteome</keyword>
<feature type="transmembrane region" description="Helical" evidence="6">
    <location>
        <begin position="219"/>
        <end position="237"/>
    </location>
</feature>
<dbReference type="InterPro" id="IPR006603">
    <property type="entry name" value="PQ-loop_rpt"/>
</dbReference>
<organism evidence="7 8">
    <name type="scientific">Tritrichomonas musculus</name>
    <dbReference type="NCBI Taxonomy" id="1915356"/>
    <lineage>
        <taxon>Eukaryota</taxon>
        <taxon>Metamonada</taxon>
        <taxon>Parabasalia</taxon>
        <taxon>Tritrichomonadida</taxon>
        <taxon>Tritrichomonadidae</taxon>
        <taxon>Tritrichomonas</taxon>
    </lineage>
</organism>
<evidence type="ECO:0000256" key="3">
    <source>
        <dbReference type="ARBA" id="ARBA00022989"/>
    </source>
</evidence>
<dbReference type="Proteomes" id="UP001470230">
    <property type="component" value="Unassembled WGS sequence"/>
</dbReference>
<name>A0ABR2KDV6_9EUKA</name>
<evidence type="ECO:0000313" key="8">
    <source>
        <dbReference type="Proteomes" id="UP001470230"/>
    </source>
</evidence>
<dbReference type="EMBL" id="JAPFFF010000005">
    <property type="protein sequence ID" value="KAK8889320.1"/>
    <property type="molecule type" value="Genomic_DNA"/>
</dbReference>
<feature type="transmembrane region" description="Helical" evidence="6">
    <location>
        <begin position="89"/>
        <end position="108"/>
    </location>
</feature>
<feature type="transmembrane region" description="Helical" evidence="6">
    <location>
        <begin position="183"/>
        <end position="199"/>
    </location>
</feature>
<dbReference type="PANTHER" id="PTHR16201:SF34">
    <property type="entry name" value="LYSOSOMAL AMINO ACID TRANSPORTER 1"/>
    <property type="match status" value="1"/>
</dbReference>
<dbReference type="Pfam" id="PF04193">
    <property type="entry name" value="PQ-loop"/>
    <property type="match status" value="2"/>
</dbReference>
<evidence type="ECO:0000256" key="2">
    <source>
        <dbReference type="ARBA" id="ARBA00022692"/>
    </source>
</evidence>
<keyword evidence="4 6" id="KW-0472">Membrane</keyword>
<protein>
    <submittedName>
        <fullName evidence="7">PQ loop repeat-containing protein 2</fullName>
    </submittedName>
</protein>
<gene>
    <name evidence="7" type="ORF">M9Y10_034066</name>
</gene>